<accession>A0A1I0R774</accession>
<protein>
    <recommendedName>
        <fullName evidence="2">CCDC81-like prokaryotic HU domain-containing protein</fullName>
    </recommendedName>
</protein>
<organism evidence="3 4">
    <name type="scientific">Chitinophaga arvensicola</name>
    <dbReference type="NCBI Taxonomy" id="29529"/>
    <lineage>
        <taxon>Bacteria</taxon>
        <taxon>Pseudomonadati</taxon>
        <taxon>Bacteroidota</taxon>
        <taxon>Chitinophagia</taxon>
        <taxon>Chitinophagales</taxon>
        <taxon>Chitinophagaceae</taxon>
        <taxon>Chitinophaga</taxon>
    </lineage>
</organism>
<keyword evidence="1" id="KW-0812">Transmembrane</keyword>
<reference evidence="4" key="1">
    <citation type="submission" date="2016-10" db="EMBL/GenBank/DDBJ databases">
        <authorList>
            <person name="Varghese N."/>
            <person name="Submissions S."/>
        </authorList>
    </citation>
    <scope>NUCLEOTIDE SEQUENCE [LARGE SCALE GENOMIC DNA]</scope>
    <source>
        <strain evidence="4">DSM 3695</strain>
    </source>
</reference>
<dbReference type="RefSeq" id="WP_089894810.1">
    <property type="nucleotide sequence ID" value="NZ_FOJG01000001.1"/>
</dbReference>
<feature type="transmembrane region" description="Helical" evidence="1">
    <location>
        <begin position="175"/>
        <end position="195"/>
    </location>
</feature>
<keyword evidence="1" id="KW-0472">Membrane</keyword>
<dbReference type="OrthoDB" id="653949at2"/>
<evidence type="ECO:0000256" key="1">
    <source>
        <dbReference type="SAM" id="Phobius"/>
    </source>
</evidence>
<evidence type="ECO:0000313" key="4">
    <source>
        <dbReference type="Proteomes" id="UP000199310"/>
    </source>
</evidence>
<gene>
    <name evidence="3" type="ORF">SAMN04488122_2330</name>
</gene>
<name>A0A1I0R774_9BACT</name>
<proteinExistence type="predicted"/>
<dbReference type="Proteomes" id="UP000199310">
    <property type="component" value="Unassembled WGS sequence"/>
</dbReference>
<evidence type="ECO:0000313" key="3">
    <source>
        <dbReference type="EMBL" id="SEW35925.1"/>
    </source>
</evidence>
<dbReference type="InterPro" id="IPR040495">
    <property type="entry name" value="HU-CCDC81_bac_1"/>
</dbReference>
<dbReference type="EMBL" id="FOJG01000001">
    <property type="protein sequence ID" value="SEW35925.1"/>
    <property type="molecule type" value="Genomic_DNA"/>
</dbReference>
<dbReference type="STRING" id="29529.SAMN04488122_2330"/>
<evidence type="ECO:0000259" key="2">
    <source>
        <dbReference type="Pfam" id="PF18174"/>
    </source>
</evidence>
<feature type="domain" description="CCDC81-like prokaryotic HU" evidence="2">
    <location>
        <begin position="3"/>
        <end position="55"/>
    </location>
</feature>
<sequence length="313" mass="34864">MILQQYIQEVLFKQRVCVVPQLGTFSVQHFPAHYNTNAQTLTAPREQVMFTQQWQDDGSCVEWIALKENLVPAVAQRKLEKYLEELKADLQSGKPLVLPGIGQLQGDFAGNIHFHAEELPIEKDTLDITPIERTDNRNTTAAFVPPPPAEALEPIMTEEVEETLEAVTEESGFKWWWAGIPIAAIVIGLAAWWYISSVSTAVSESAPPVNMDSTTTQQMAAAADSIQQAIADSAAKAAITPIDYYAVLDSYKDSSAAVKIQKKQKIYGRELVVYKRDSLFRTAVALHTLAADTTQQRDSVQKIFTDKKVHLEF</sequence>
<keyword evidence="4" id="KW-1185">Reference proteome</keyword>
<dbReference type="Pfam" id="PF18174">
    <property type="entry name" value="HU-CCDC81_bac_1"/>
    <property type="match status" value="1"/>
</dbReference>
<keyword evidence="1" id="KW-1133">Transmembrane helix</keyword>
<dbReference type="AlphaFoldDB" id="A0A1I0R774"/>